<name>L0DMX5_SINAD</name>
<dbReference type="Gene3D" id="1.20.120.910">
    <property type="entry name" value="DksA, coiled-coil domain"/>
    <property type="match status" value="1"/>
</dbReference>
<dbReference type="InterPro" id="IPR000962">
    <property type="entry name" value="Znf_DskA_TraR"/>
</dbReference>
<sequence>MASVLKSDEVESFRQVLVDLRARLRGDLDQMTDEALRRDQPDSSGNLSNVPLHMADVGTENYDQEFTLGLIENEQGTLEQVYEALDRINAGTFGRCQECDEPIARPRLQALPYTRHCIQCARELESRG</sequence>
<evidence type="ECO:0000259" key="6">
    <source>
        <dbReference type="Pfam" id="PF01258"/>
    </source>
</evidence>
<dbReference type="eggNOG" id="COG1734">
    <property type="taxonomic scope" value="Bacteria"/>
</dbReference>
<evidence type="ECO:0000256" key="3">
    <source>
        <dbReference type="ARBA" id="ARBA00022833"/>
    </source>
</evidence>
<reference evidence="7 8" key="1">
    <citation type="submission" date="2012-02" db="EMBL/GenBank/DDBJ databases">
        <title>Complete sequence of chromosome of Singulisphaera acidiphila DSM 18658.</title>
        <authorList>
            <consortium name="US DOE Joint Genome Institute (JGI-PGF)"/>
            <person name="Lucas S."/>
            <person name="Copeland A."/>
            <person name="Lapidus A."/>
            <person name="Glavina del Rio T."/>
            <person name="Dalin E."/>
            <person name="Tice H."/>
            <person name="Bruce D."/>
            <person name="Goodwin L."/>
            <person name="Pitluck S."/>
            <person name="Peters L."/>
            <person name="Ovchinnikova G."/>
            <person name="Chertkov O."/>
            <person name="Kyrpides N."/>
            <person name="Mavromatis K."/>
            <person name="Ivanova N."/>
            <person name="Brettin T."/>
            <person name="Detter J.C."/>
            <person name="Han C."/>
            <person name="Larimer F."/>
            <person name="Land M."/>
            <person name="Hauser L."/>
            <person name="Markowitz V."/>
            <person name="Cheng J.-F."/>
            <person name="Hugenholtz P."/>
            <person name="Woyke T."/>
            <person name="Wu D."/>
            <person name="Tindall B."/>
            <person name="Pomrenke H."/>
            <person name="Brambilla E."/>
            <person name="Klenk H.-P."/>
            <person name="Eisen J.A."/>
        </authorList>
    </citation>
    <scope>NUCLEOTIDE SEQUENCE [LARGE SCALE GENOMIC DNA]</scope>
    <source>
        <strain evidence="8">ATCC BAA-1392 / DSM 18658 / VKM B-2454 / MOB10</strain>
    </source>
</reference>
<evidence type="ECO:0000256" key="5">
    <source>
        <dbReference type="SAM" id="MobiDB-lite"/>
    </source>
</evidence>
<protein>
    <submittedName>
        <fullName evidence="7">DnaK suppressor protein</fullName>
    </submittedName>
</protein>
<dbReference type="OrthoDB" id="9811543at2"/>
<evidence type="ECO:0000313" key="7">
    <source>
        <dbReference type="EMBL" id="AGA30193.1"/>
    </source>
</evidence>
<keyword evidence="1" id="KW-0479">Metal-binding</keyword>
<dbReference type="PANTHER" id="PTHR33823">
    <property type="entry name" value="RNA POLYMERASE-BINDING TRANSCRIPTION FACTOR DKSA-RELATED"/>
    <property type="match status" value="1"/>
</dbReference>
<accession>L0DMX5</accession>
<evidence type="ECO:0000313" key="8">
    <source>
        <dbReference type="Proteomes" id="UP000010798"/>
    </source>
</evidence>
<keyword evidence="8" id="KW-1185">Reference proteome</keyword>
<dbReference type="EMBL" id="CP003364">
    <property type="protein sequence ID" value="AGA30193.1"/>
    <property type="molecule type" value="Genomic_DNA"/>
</dbReference>
<dbReference type="GO" id="GO:0008270">
    <property type="term" value="F:zinc ion binding"/>
    <property type="evidence" value="ECO:0007669"/>
    <property type="project" value="UniProtKB-KW"/>
</dbReference>
<dbReference type="PROSITE" id="PS51128">
    <property type="entry name" value="ZF_DKSA_2"/>
    <property type="match status" value="1"/>
</dbReference>
<keyword evidence="3" id="KW-0862">Zinc</keyword>
<evidence type="ECO:0000256" key="1">
    <source>
        <dbReference type="ARBA" id="ARBA00022723"/>
    </source>
</evidence>
<keyword evidence="2" id="KW-0863">Zinc-finger</keyword>
<feature type="compositionally biased region" description="Basic and acidic residues" evidence="5">
    <location>
        <begin position="29"/>
        <end position="41"/>
    </location>
</feature>
<dbReference type="SUPFAM" id="SSF57716">
    <property type="entry name" value="Glucocorticoid receptor-like (DNA-binding domain)"/>
    <property type="match status" value="1"/>
</dbReference>
<dbReference type="HOGENOM" id="CLU_043144_3_1_0"/>
<dbReference type="InterPro" id="IPR037187">
    <property type="entry name" value="DnaK_N"/>
</dbReference>
<dbReference type="SUPFAM" id="SSF109635">
    <property type="entry name" value="DnaK suppressor protein DksA, alpha-hairpin domain"/>
    <property type="match status" value="1"/>
</dbReference>
<dbReference type="KEGG" id="saci:Sinac_6088"/>
<feature type="zinc finger region" description="dksA C4-type" evidence="4">
    <location>
        <begin position="96"/>
        <end position="120"/>
    </location>
</feature>
<dbReference type="RefSeq" id="WP_015249283.1">
    <property type="nucleotide sequence ID" value="NC_019892.1"/>
</dbReference>
<dbReference type="PANTHER" id="PTHR33823:SF4">
    <property type="entry name" value="GENERAL STRESS PROTEIN 16O"/>
    <property type="match status" value="1"/>
</dbReference>
<dbReference type="AlphaFoldDB" id="L0DMX5"/>
<dbReference type="STRING" id="886293.Sinac_6088"/>
<evidence type="ECO:0000256" key="4">
    <source>
        <dbReference type="PROSITE-ProRule" id="PRU00510"/>
    </source>
</evidence>
<dbReference type="Pfam" id="PF01258">
    <property type="entry name" value="zf-dskA_traR"/>
    <property type="match status" value="1"/>
</dbReference>
<organism evidence="7 8">
    <name type="scientific">Singulisphaera acidiphila (strain ATCC BAA-1392 / DSM 18658 / VKM B-2454 / MOB10)</name>
    <dbReference type="NCBI Taxonomy" id="886293"/>
    <lineage>
        <taxon>Bacteria</taxon>
        <taxon>Pseudomonadati</taxon>
        <taxon>Planctomycetota</taxon>
        <taxon>Planctomycetia</taxon>
        <taxon>Isosphaerales</taxon>
        <taxon>Isosphaeraceae</taxon>
        <taxon>Singulisphaera</taxon>
    </lineage>
</organism>
<proteinExistence type="predicted"/>
<gene>
    <name evidence="7" type="ordered locus">Sinac_6088</name>
</gene>
<feature type="region of interest" description="Disordered" evidence="5">
    <location>
        <begin position="29"/>
        <end position="52"/>
    </location>
</feature>
<dbReference type="Proteomes" id="UP000010798">
    <property type="component" value="Chromosome"/>
</dbReference>
<evidence type="ECO:0000256" key="2">
    <source>
        <dbReference type="ARBA" id="ARBA00022771"/>
    </source>
</evidence>
<feature type="domain" description="Zinc finger DksA/TraR C4-type" evidence="6">
    <location>
        <begin position="91"/>
        <end position="125"/>
    </location>
</feature>